<feature type="transmembrane region" description="Helical" evidence="5">
    <location>
        <begin position="583"/>
        <end position="605"/>
    </location>
</feature>
<name>A0ABS2P1B8_9BACI</name>
<dbReference type="Proteomes" id="UP000737402">
    <property type="component" value="Unassembled WGS sequence"/>
</dbReference>
<feature type="domain" description="ABC-2 type transporter transmembrane" evidence="6">
    <location>
        <begin position="24"/>
        <end position="169"/>
    </location>
</feature>
<dbReference type="RefSeq" id="WP_204416755.1">
    <property type="nucleotide sequence ID" value="NZ_JAFBED010000005.1"/>
</dbReference>
<dbReference type="InterPro" id="IPR051328">
    <property type="entry name" value="T7SS_ABC-Transporter"/>
</dbReference>
<dbReference type="NCBIfam" id="TIGR03057">
    <property type="entry name" value="xxxLxxG_by_4"/>
    <property type="match status" value="2"/>
</dbReference>
<feature type="transmembrane region" description="Helical" evidence="5">
    <location>
        <begin position="612"/>
        <end position="635"/>
    </location>
</feature>
<feature type="domain" description="ABC-2 type transporter transmembrane" evidence="6">
    <location>
        <begin position="520"/>
        <end position="713"/>
    </location>
</feature>
<dbReference type="Pfam" id="PF12698">
    <property type="entry name" value="ABC2_membrane_3"/>
    <property type="match status" value="2"/>
</dbReference>
<feature type="transmembrane region" description="Helical" evidence="5">
    <location>
        <begin position="544"/>
        <end position="563"/>
    </location>
</feature>
<comment type="subcellular location">
    <subcellularLocation>
        <location evidence="1">Membrane</location>
        <topology evidence="1">Multi-pass membrane protein</topology>
    </subcellularLocation>
</comment>
<protein>
    <submittedName>
        <fullName evidence="7">Membrane protein</fullName>
    </submittedName>
</protein>
<accession>A0ABS2P1B8</accession>
<dbReference type="Gene3D" id="3.40.1710.10">
    <property type="entry name" value="abc type-2 transporter like domain"/>
    <property type="match status" value="1"/>
</dbReference>
<evidence type="ECO:0000313" key="8">
    <source>
        <dbReference type="Proteomes" id="UP000737402"/>
    </source>
</evidence>
<comment type="caution">
    <text evidence="7">The sequence shown here is derived from an EMBL/GenBank/DDBJ whole genome shotgun (WGS) entry which is preliminary data.</text>
</comment>
<evidence type="ECO:0000256" key="4">
    <source>
        <dbReference type="ARBA" id="ARBA00023136"/>
    </source>
</evidence>
<dbReference type="NCBIfam" id="TIGR03062">
    <property type="entry name" value="pip_yhgE_Cterm"/>
    <property type="match status" value="1"/>
</dbReference>
<evidence type="ECO:0000256" key="3">
    <source>
        <dbReference type="ARBA" id="ARBA00022989"/>
    </source>
</evidence>
<dbReference type="InterPro" id="IPR017501">
    <property type="entry name" value="Phage_infect_YhgE_C"/>
</dbReference>
<keyword evidence="4 5" id="KW-0472">Membrane</keyword>
<feature type="transmembrane region" description="Helical" evidence="5">
    <location>
        <begin position="641"/>
        <end position="662"/>
    </location>
</feature>
<evidence type="ECO:0000259" key="6">
    <source>
        <dbReference type="Pfam" id="PF12698"/>
    </source>
</evidence>
<evidence type="ECO:0000256" key="1">
    <source>
        <dbReference type="ARBA" id="ARBA00004141"/>
    </source>
</evidence>
<organism evidence="7 8">
    <name type="scientific">Sutcliffiella tianshenii</name>
    <dbReference type="NCBI Taxonomy" id="1463404"/>
    <lineage>
        <taxon>Bacteria</taxon>
        <taxon>Bacillati</taxon>
        <taxon>Bacillota</taxon>
        <taxon>Bacilli</taxon>
        <taxon>Bacillales</taxon>
        <taxon>Bacillaceae</taxon>
        <taxon>Sutcliffiella</taxon>
    </lineage>
</organism>
<dbReference type="InterPro" id="IPR023908">
    <property type="entry name" value="xxxLxxG_rpt"/>
</dbReference>
<gene>
    <name evidence="7" type="ORF">JOC95_002601</name>
</gene>
<sequence>MKNFIGAEWKDHFTNKKILIPVLAVLFIPLMYSGMFLWAFWDPYERLDDLPVAVVNLDEGAQFEEVDLAIGDDLSKNLKDNPSFQWEFVNKDEAYQGLENQKYYMVIEIPEDFSKRATTLLDEKPFPMELKYVPNESYNFLSAQIGSTAVEKIKEEVSNELTSTYAEEMFANIEKLGDGFSQAADGTHQLNEGVAEIQSGSGDLKEALSQAAEKSISFSQGVAKAYGGVQEMYIGNEKLASGLGELKEGHGKLADGAERALAGTRELSEGAAATQAGLEKAYSSQQQLAGASSQLHEGSKKLSAGGAALQEKTSGAVVKAEQFALSMKEFETVLQPVLEAASPEERAVIEAYLKELVAGSDQFSQGMAALDGGVRELQGGLTVSEASLAKLAGGEAQLSEGLAALVDGSGKLTAGTNELLKGQAELSSGMAKFGEGLTYAADGSRELSAGGKELVSGMGTLDDGSKQFSEGTSKLAEGSSALNDGIGQLGEGSQELESKLADAADQAGEVKGNEDTFGMFANPVKVKSEVANGVPNYGTGFAPYFLSLGLFVGALLLSIVYPLRDTVGIPSSGTGWFLGKLSVVSAVGVIQALLADAVLLFGLGIEVQSVPLFVVFSILTSLAYIALVQFLVTLLGDPGRFVAIIILILQLTTSAGTFPLELIPGALQVFNAFLPMTYSVSGFKAVISSGDFGFMWENAAVLAGFMGVLMVGTWMYFVVRFKKIGRLIEE</sequence>
<dbReference type="InterPro" id="IPR013525">
    <property type="entry name" value="ABC2_TM"/>
</dbReference>
<dbReference type="NCBIfam" id="TIGR03061">
    <property type="entry name" value="pip_yhgE_Nterm"/>
    <property type="match status" value="1"/>
</dbReference>
<feature type="transmembrane region" description="Helical" evidence="5">
    <location>
        <begin position="18"/>
        <end position="41"/>
    </location>
</feature>
<keyword evidence="8" id="KW-1185">Reference proteome</keyword>
<feature type="transmembrane region" description="Helical" evidence="5">
    <location>
        <begin position="699"/>
        <end position="719"/>
    </location>
</feature>
<dbReference type="PANTHER" id="PTHR43077">
    <property type="entry name" value="TRANSPORT PERMEASE YVFS-RELATED"/>
    <property type="match status" value="1"/>
</dbReference>
<evidence type="ECO:0000313" key="7">
    <source>
        <dbReference type="EMBL" id="MBM7620746.1"/>
    </source>
</evidence>
<keyword evidence="3 5" id="KW-1133">Transmembrane helix</keyword>
<reference evidence="7 8" key="1">
    <citation type="submission" date="2021-01" db="EMBL/GenBank/DDBJ databases">
        <title>Genomic Encyclopedia of Type Strains, Phase IV (KMG-IV): sequencing the most valuable type-strain genomes for metagenomic binning, comparative biology and taxonomic classification.</title>
        <authorList>
            <person name="Goeker M."/>
        </authorList>
    </citation>
    <scope>NUCLEOTIDE SEQUENCE [LARGE SCALE GENOMIC DNA]</scope>
    <source>
        <strain evidence="7 8">DSM 25879</strain>
    </source>
</reference>
<evidence type="ECO:0000256" key="5">
    <source>
        <dbReference type="SAM" id="Phobius"/>
    </source>
</evidence>
<dbReference type="Gene3D" id="1.10.287.950">
    <property type="entry name" value="Methyl-accepting chemotaxis protein"/>
    <property type="match status" value="1"/>
</dbReference>
<dbReference type="PANTHER" id="PTHR43077:SF5">
    <property type="entry name" value="PHAGE INFECTION PROTEIN"/>
    <property type="match status" value="1"/>
</dbReference>
<evidence type="ECO:0000256" key="2">
    <source>
        <dbReference type="ARBA" id="ARBA00022692"/>
    </source>
</evidence>
<keyword evidence="2 5" id="KW-0812">Transmembrane</keyword>
<dbReference type="EMBL" id="JAFBED010000005">
    <property type="protein sequence ID" value="MBM7620746.1"/>
    <property type="molecule type" value="Genomic_DNA"/>
</dbReference>
<proteinExistence type="predicted"/>
<dbReference type="InterPro" id="IPR017500">
    <property type="entry name" value="Phage_infect_YhgE_N"/>
</dbReference>